<dbReference type="KEGG" id="aten:116297681"/>
<comment type="similarity">
    <text evidence="1">Belongs to the EGF domain peptide family.</text>
</comment>
<name>A0A6P8I2S1_ACTTE</name>
<dbReference type="FunFam" id="2.170.300.10:FF:000041">
    <property type="entry name" value="Tyrosine protein kinase receptor tie-1, putative"/>
    <property type="match status" value="1"/>
</dbReference>
<organism evidence="10 11">
    <name type="scientific">Actinia tenebrosa</name>
    <name type="common">Australian red waratah sea anemone</name>
    <dbReference type="NCBI Taxonomy" id="6105"/>
    <lineage>
        <taxon>Eukaryota</taxon>
        <taxon>Metazoa</taxon>
        <taxon>Cnidaria</taxon>
        <taxon>Anthozoa</taxon>
        <taxon>Hexacorallia</taxon>
        <taxon>Actiniaria</taxon>
        <taxon>Actiniidae</taxon>
        <taxon>Actinia</taxon>
    </lineage>
</organism>
<feature type="region of interest" description="Disordered" evidence="7">
    <location>
        <begin position="349"/>
        <end position="385"/>
    </location>
</feature>
<evidence type="ECO:0000256" key="7">
    <source>
        <dbReference type="SAM" id="MobiDB-lite"/>
    </source>
</evidence>
<dbReference type="InterPro" id="IPR002049">
    <property type="entry name" value="LE_dom"/>
</dbReference>
<dbReference type="PROSITE" id="PS01186">
    <property type="entry name" value="EGF_2"/>
    <property type="match status" value="2"/>
</dbReference>
<evidence type="ECO:0000256" key="3">
    <source>
        <dbReference type="ARBA" id="ARBA00022729"/>
    </source>
</evidence>
<keyword evidence="3" id="KW-0732">Signal</keyword>
<keyword evidence="5 6" id="KW-1015">Disulfide bond</keyword>
<dbReference type="AlphaFoldDB" id="A0A6P8I2S1"/>
<keyword evidence="4" id="KW-0677">Repeat</keyword>
<dbReference type="SMART" id="SM00180">
    <property type="entry name" value="EGF_Lam"/>
    <property type="match status" value="4"/>
</dbReference>
<evidence type="ECO:0000313" key="10">
    <source>
        <dbReference type="Proteomes" id="UP000515163"/>
    </source>
</evidence>
<feature type="disulfide bond" evidence="6">
    <location>
        <begin position="122"/>
        <end position="131"/>
    </location>
</feature>
<dbReference type="PRINTS" id="PR00011">
    <property type="entry name" value="EGFLAMININ"/>
</dbReference>
<feature type="domain" description="EGF-like" evidence="9">
    <location>
        <begin position="226"/>
        <end position="261"/>
    </location>
</feature>
<keyword evidence="8" id="KW-0472">Membrane</keyword>
<dbReference type="InterPro" id="IPR042635">
    <property type="entry name" value="MEGF10/SREC1/2-like"/>
</dbReference>
<evidence type="ECO:0000256" key="1">
    <source>
        <dbReference type="ARBA" id="ARBA00006373"/>
    </source>
</evidence>
<dbReference type="RefSeq" id="XP_031561816.1">
    <property type="nucleotide sequence ID" value="XM_031705956.1"/>
</dbReference>
<dbReference type="GeneID" id="116297681"/>
<evidence type="ECO:0000313" key="12">
    <source>
        <dbReference type="RefSeq" id="XP_031561817.1"/>
    </source>
</evidence>
<feature type="domain" description="EGF-like" evidence="9">
    <location>
        <begin position="54"/>
        <end position="88"/>
    </location>
</feature>
<dbReference type="PANTHER" id="PTHR24043">
    <property type="entry name" value="SCAVENGER RECEPTOR CLASS F"/>
    <property type="match status" value="1"/>
</dbReference>
<keyword evidence="8" id="KW-1133">Transmembrane helix</keyword>
<dbReference type="Gene3D" id="2.170.300.10">
    <property type="entry name" value="Tie2 ligand-binding domain superfamily"/>
    <property type="match status" value="2"/>
</dbReference>
<dbReference type="PROSITE" id="PS50026">
    <property type="entry name" value="EGF_3"/>
    <property type="match status" value="3"/>
</dbReference>
<evidence type="ECO:0000256" key="6">
    <source>
        <dbReference type="PROSITE-ProRule" id="PRU00076"/>
    </source>
</evidence>
<feature type="transmembrane region" description="Helical" evidence="8">
    <location>
        <begin position="21"/>
        <end position="39"/>
    </location>
</feature>
<dbReference type="SMART" id="SM00181">
    <property type="entry name" value="EGF"/>
    <property type="match status" value="4"/>
</dbReference>
<feature type="disulfide bond" evidence="6">
    <location>
        <begin position="78"/>
        <end position="87"/>
    </location>
</feature>
<dbReference type="OrthoDB" id="409374at2759"/>
<feature type="disulfide bond" evidence="6">
    <location>
        <begin position="251"/>
        <end position="260"/>
    </location>
</feature>
<evidence type="ECO:0000256" key="8">
    <source>
        <dbReference type="SAM" id="Phobius"/>
    </source>
</evidence>
<dbReference type="Pfam" id="PF00053">
    <property type="entry name" value="EGF_laminin"/>
    <property type="match status" value="1"/>
</dbReference>
<comment type="caution">
    <text evidence="6">Lacks conserved residue(s) required for the propagation of feature annotation.</text>
</comment>
<protein>
    <submittedName>
        <fullName evidence="11 12">Multiple epidermal growth factor-like domains protein 10 isoform X1</fullName>
    </submittedName>
</protein>
<feature type="compositionally biased region" description="Basic and acidic residues" evidence="7">
    <location>
        <begin position="374"/>
        <end position="385"/>
    </location>
</feature>
<dbReference type="PANTHER" id="PTHR24043:SF8">
    <property type="entry name" value="EGF-LIKE DOMAIN-CONTAINING PROTEIN"/>
    <property type="match status" value="1"/>
</dbReference>
<reference evidence="11 12" key="1">
    <citation type="submission" date="2025-04" db="UniProtKB">
        <authorList>
            <consortium name="RefSeq"/>
        </authorList>
    </citation>
    <scope>IDENTIFICATION</scope>
    <source>
        <tissue evidence="11 12">Tentacle</tissue>
    </source>
</reference>
<dbReference type="Proteomes" id="UP000515163">
    <property type="component" value="Unplaced"/>
</dbReference>
<feature type="compositionally biased region" description="Basic and acidic residues" evidence="7">
    <location>
        <begin position="349"/>
        <end position="367"/>
    </location>
</feature>
<gene>
    <name evidence="11 12" type="primary">LOC116297681</name>
</gene>
<evidence type="ECO:0000259" key="9">
    <source>
        <dbReference type="PROSITE" id="PS50026"/>
    </source>
</evidence>
<feature type="transmembrane region" description="Helical" evidence="8">
    <location>
        <begin position="309"/>
        <end position="334"/>
    </location>
</feature>
<evidence type="ECO:0000256" key="4">
    <source>
        <dbReference type="ARBA" id="ARBA00022737"/>
    </source>
</evidence>
<accession>A0A6P8I2S1</accession>
<evidence type="ECO:0000313" key="11">
    <source>
        <dbReference type="RefSeq" id="XP_031561816.1"/>
    </source>
</evidence>
<feature type="domain" description="EGF-like" evidence="9">
    <location>
        <begin position="97"/>
        <end position="132"/>
    </location>
</feature>
<keyword evidence="2 6" id="KW-0245">EGF-like domain</keyword>
<dbReference type="GO" id="GO:0005044">
    <property type="term" value="F:scavenger receptor activity"/>
    <property type="evidence" value="ECO:0007669"/>
    <property type="project" value="InterPro"/>
</dbReference>
<dbReference type="RefSeq" id="XP_031561817.1">
    <property type="nucleotide sequence ID" value="XM_031705957.1"/>
</dbReference>
<dbReference type="PROSITE" id="PS00022">
    <property type="entry name" value="EGF_1"/>
    <property type="match status" value="4"/>
</dbReference>
<evidence type="ECO:0000256" key="2">
    <source>
        <dbReference type="ARBA" id="ARBA00022536"/>
    </source>
</evidence>
<keyword evidence="8" id="KW-0812">Transmembrane</keyword>
<keyword evidence="10" id="KW-1185">Reference proteome</keyword>
<sequence length="385" mass="42384">MSVSTVRRLNQIPSRRSINTSLRLALALIVSISYSFIYIEAAGSRGLPCAVNTWGPECKECLCENNATCSPNNGICTCTQGWEGQYCNKKRCDHRHYGDECQHRCSCFNGASCHPVTGECLCSAGYRGVNCNTTCPEGTYGFKCTKDCTCPINTVCSPIDGSCTFKYKFEYNGTHCECRPKNSIPGCEACNCSQLGTCDLTTGECMCQVGYTGESCRKLHCGDKHYVPGCHGNCNCQYNATCYERDWSCDCLPGWTGKSCNDSCPDGRYGINCQSKCTCENSTSCDPQTGRCGDLLTTYTEESKRAPRFAVLLVIAVILTITVCPAFYIIMIFTPLSSGDTIPMQNFEERTALESPSRSDDFQEHSTEQITENRTAERSRGARES</sequence>
<dbReference type="InterPro" id="IPR000742">
    <property type="entry name" value="EGF"/>
</dbReference>
<proteinExistence type="inferred from homology"/>
<evidence type="ECO:0000256" key="5">
    <source>
        <dbReference type="ARBA" id="ARBA00023157"/>
    </source>
</evidence>